<protein>
    <submittedName>
        <fullName evidence="2">Transcriptional regulator</fullName>
    </submittedName>
</protein>
<reference evidence="2 3" key="1">
    <citation type="submission" date="2017-09" db="EMBL/GenBank/DDBJ databases">
        <title>Complete genomic sequence of the temperate bacteriophage LJ isolated from Lactobacillus casei.</title>
        <authorList>
            <person name="Yu M."/>
            <person name="Qi R."/>
            <person name="Jiang X."/>
            <person name="Tang T."/>
            <person name="Qiao X."/>
            <person name="Jiang Y."/>
            <person name="Wang L."/>
            <person name="Tang L."/>
            <person name="Xu Y."/>
            <person name="Li Y."/>
        </authorList>
    </citation>
    <scope>NUCLEOTIDE SEQUENCE [LARGE SCALE GENOMIC DNA]</scope>
</reference>
<dbReference type="Gene3D" id="1.10.260.40">
    <property type="entry name" value="lambda repressor-like DNA-binding domains"/>
    <property type="match status" value="1"/>
</dbReference>
<dbReference type="SMART" id="SM00530">
    <property type="entry name" value="HTH_XRE"/>
    <property type="match status" value="1"/>
</dbReference>
<feature type="domain" description="HTH cro/C1-type" evidence="1">
    <location>
        <begin position="10"/>
        <end position="67"/>
    </location>
</feature>
<dbReference type="Pfam" id="PF01381">
    <property type="entry name" value="HTH_3"/>
    <property type="match status" value="1"/>
</dbReference>
<evidence type="ECO:0000313" key="2">
    <source>
        <dbReference type="EMBL" id="ATN93920.1"/>
    </source>
</evidence>
<dbReference type="SUPFAM" id="SSF47413">
    <property type="entry name" value="lambda repressor-like DNA-binding domains"/>
    <property type="match status" value="1"/>
</dbReference>
<dbReference type="PROSITE" id="PS50943">
    <property type="entry name" value="HTH_CROC1"/>
    <property type="match status" value="1"/>
</dbReference>
<dbReference type="InterPro" id="IPR001387">
    <property type="entry name" value="Cro/C1-type_HTH"/>
</dbReference>
<evidence type="ECO:0000313" key="3">
    <source>
        <dbReference type="Proteomes" id="UP000229119"/>
    </source>
</evidence>
<accession>A0A2D1GPI3</accession>
<dbReference type="Proteomes" id="UP000229119">
    <property type="component" value="Segment"/>
</dbReference>
<sequence>MNEKSEKFTLRQWRGIRDMRVNELATESGLTVKTINNYERDIDRLRGASYKNLEAIAKALGISVGDIFLSPTSEKPKYPVKEAV</sequence>
<dbReference type="EMBL" id="MF999224">
    <property type="protein sequence ID" value="ATN93920.1"/>
    <property type="molecule type" value="Genomic_DNA"/>
</dbReference>
<proteinExistence type="predicted"/>
<name>A0A2D1GPI3_9CAUD</name>
<dbReference type="CDD" id="cd00093">
    <property type="entry name" value="HTH_XRE"/>
    <property type="match status" value="1"/>
</dbReference>
<organism evidence="2 3">
    <name type="scientific">Lactobacillus phage LJ</name>
    <dbReference type="NCBI Taxonomy" id="2041454"/>
    <lineage>
        <taxon>Viruses</taxon>
        <taxon>Duplodnaviria</taxon>
        <taxon>Heunggongvirae</taxon>
        <taxon>Uroviricota</taxon>
        <taxon>Caudoviricetes</taxon>
        <taxon>Junavirus</taxon>
        <taxon>Junavirus LJ</taxon>
    </lineage>
</organism>
<keyword evidence="3" id="KW-1185">Reference proteome</keyword>
<dbReference type="GO" id="GO:0003677">
    <property type="term" value="F:DNA binding"/>
    <property type="evidence" value="ECO:0007669"/>
    <property type="project" value="InterPro"/>
</dbReference>
<dbReference type="InterPro" id="IPR010982">
    <property type="entry name" value="Lambda_DNA-bd_dom_sf"/>
</dbReference>
<gene>
    <name evidence="2" type="ORF">LJ_63</name>
</gene>
<evidence type="ECO:0000259" key="1">
    <source>
        <dbReference type="PROSITE" id="PS50943"/>
    </source>
</evidence>